<proteinExistence type="inferred from homology"/>
<dbReference type="EMBL" id="WIND01000001">
    <property type="protein sequence ID" value="MSU88087.1"/>
    <property type="molecule type" value="Genomic_DNA"/>
</dbReference>
<dbReference type="InterPro" id="IPR023393">
    <property type="entry name" value="START-like_dom_sf"/>
</dbReference>
<dbReference type="Pfam" id="PF08327">
    <property type="entry name" value="AHSA1"/>
    <property type="match status" value="1"/>
</dbReference>
<dbReference type="CDD" id="cd07814">
    <property type="entry name" value="SRPBCC_CalC_Aha1-like"/>
    <property type="match status" value="1"/>
</dbReference>
<comment type="similarity">
    <text evidence="1">Belongs to the AHA1 family.</text>
</comment>
<accession>A0A6L5YV01</accession>
<protein>
    <submittedName>
        <fullName evidence="3">SRPBCC domain-containing protein</fullName>
    </submittedName>
</protein>
<organism evidence="3 4">
    <name type="scientific">Halovulum marinum</name>
    <dbReference type="NCBI Taxonomy" id="2662447"/>
    <lineage>
        <taxon>Bacteria</taxon>
        <taxon>Pseudomonadati</taxon>
        <taxon>Pseudomonadota</taxon>
        <taxon>Alphaproteobacteria</taxon>
        <taxon>Rhodobacterales</taxon>
        <taxon>Paracoccaceae</taxon>
        <taxon>Halovulum</taxon>
    </lineage>
</organism>
<name>A0A6L5YV01_9RHOB</name>
<evidence type="ECO:0000259" key="2">
    <source>
        <dbReference type="Pfam" id="PF08327"/>
    </source>
</evidence>
<dbReference type="Proteomes" id="UP000474957">
    <property type="component" value="Unassembled WGS sequence"/>
</dbReference>
<evidence type="ECO:0000256" key="1">
    <source>
        <dbReference type="ARBA" id="ARBA00006817"/>
    </source>
</evidence>
<feature type="domain" description="Activator of Hsp90 ATPase homologue 1/2-like C-terminal" evidence="2">
    <location>
        <begin position="23"/>
        <end position="142"/>
    </location>
</feature>
<reference evidence="3 4" key="1">
    <citation type="submission" date="2019-10" db="EMBL/GenBank/DDBJ databases">
        <title>Cognatihalovulum marinum gen. nov. sp. nov., a new member of the family Rhodobacteraceae isolated from deep seawater of the Northwest Indian Ocean.</title>
        <authorList>
            <person name="Ruan C."/>
            <person name="Wang J."/>
            <person name="Zheng X."/>
            <person name="Song L."/>
            <person name="Zhu Y."/>
            <person name="Huang Y."/>
            <person name="Lu Z."/>
            <person name="Du W."/>
            <person name="Huang L."/>
            <person name="Dai X."/>
        </authorList>
    </citation>
    <scope>NUCLEOTIDE SEQUENCE [LARGE SCALE GENOMIC DNA]</scope>
    <source>
        <strain evidence="3 4">2CG4</strain>
    </source>
</reference>
<dbReference type="RefSeq" id="WP_154443831.1">
    <property type="nucleotide sequence ID" value="NZ_WIND01000001.1"/>
</dbReference>
<evidence type="ECO:0000313" key="3">
    <source>
        <dbReference type="EMBL" id="MSU88087.1"/>
    </source>
</evidence>
<dbReference type="AlphaFoldDB" id="A0A6L5YV01"/>
<gene>
    <name evidence="3" type="ORF">GE300_00480</name>
</gene>
<dbReference type="Gene3D" id="3.30.530.20">
    <property type="match status" value="1"/>
</dbReference>
<evidence type="ECO:0000313" key="4">
    <source>
        <dbReference type="Proteomes" id="UP000474957"/>
    </source>
</evidence>
<dbReference type="InterPro" id="IPR013538">
    <property type="entry name" value="ASHA1/2-like_C"/>
</dbReference>
<comment type="caution">
    <text evidence="3">The sequence shown here is derived from an EMBL/GenBank/DDBJ whole genome shotgun (WGS) entry which is preliminary data.</text>
</comment>
<keyword evidence="4" id="KW-1185">Reference proteome</keyword>
<dbReference type="SUPFAM" id="SSF55961">
    <property type="entry name" value="Bet v1-like"/>
    <property type="match status" value="1"/>
</dbReference>
<sequence>MPDTLADATRQTADLVKTIFIEASPQVVWDYLTRAEHLAKWFQETAEDLAPGASYTMVRDGERVLWGEVLDWQPPERLVTTFTVGPMEGRSSTVEWVLEPVVHGTRLTLTHRGVVPADAQQLPLLAHLDIGWDKHLARLREAAAA</sequence>